<dbReference type="RefSeq" id="WP_044351881.1">
    <property type="nucleotide sequence ID" value="NZ_AZAC01000056.1"/>
</dbReference>
<evidence type="ECO:0000313" key="1">
    <source>
        <dbReference type="EMBL" id="KIX11518.1"/>
    </source>
</evidence>
<dbReference type="STRING" id="1429043.X474_23745"/>
<proteinExistence type="predicted"/>
<dbReference type="EMBL" id="AZAC01000056">
    <property type="protein sequence ID" value="KIX11518.1"/>
    <property type="molecule type" value="Genomic_DNA"/>
</dbReference>
<protein>
    <submittedName>
        <fullName evidence="1">Uncharacterized protein</fullName>
    </submittedName>
</protein>
<gene>
    <name evidence="1" type="ORF">X474_23745</name>
</gene>
<dbReference type="InParanoid" id="A0A0D2HLT8"/>
<dbReference type="Proteomes" id="UP000032233">
    <property type="component" value="Unassembled WGS sequence"/>
</dbReference>
<sequence>MFNFIKWISLIASTACLTVFCVNDAISQQYNLQKECVSLYEKRDFVKSLKKCQRLLKLMPNSCVAHEYIIRNVFEMGNQSFAREIFVSAYNSKGKRCPQFKRLGNDIGAIIPDTFPTLMSDTSPTQSKVVNCLNSNITVKGSFERSLNKTIGVVKINFKRENDDYIEIVYWIEKLPMLLLEKNMPIQVIVNNVQESFGGYNCQFVSFGRDTKLKLAVRAKAKEKKYLQELSKVSKKNLKEYARIYGKLVDLFPDNKIYLEKQKKYSRKWILYQEKIKKKRIALIEEAEKDQKKKRREEFTGFVKRTELLGVKFLVLNWKWYAPEDSRWVRVVGQVYNFSRTRIKDTRVIVSFYDSNNRFIDTYSGMLIYNPIMPSQTSPFKVLAPYNPLMHKAVLTFATQSGKVITSTVCPEKYINFLE</sequence>
<accession>A0A0D2HLT8</accession>
<comment type="caution">
    <text evidence="1">The sequence shown here is derived from an EMBL/GenBank/DDBJ whole genome shotgun (WGS) entry which is preliminary data.</text>
</comment>
<organism evidence="1 2">
    <name type="scientific">Dethiosulfatarculus sandiegensis</name>
    <dbReference type="NCBI Taxonomy" id="1429043"/>
    <lineage>
        <taxon>Bacteria</taxon>
        <taxon>Pseudomonadati</taxon>
        <taxon>Thermodesulfobacteriota</taxon>
        <taxon>Desulfarculia</taxon>
        <taxon>Desulfarculales</taxon>
        <taxon>Desulfarculaceae</taxon>
        <taxon>Dethiosulfatarculus</taxon>
    </lineage>
</organism>
<name>A0A0D2HLT8_9BACT</name>
<dbReference type="OrthoDB" id="9808544at2"/>
<dbReference type="AlphaFoldDB" id="A0A0D2HLT8"/>
<reference evidence="1 2" key="1">
    <citation type="submission" date="2013-11" db="EMBL/GenBank/DDBJ databases">
        <title>Metagenomic analysis of a methanogenic consortium involved in long chain n-alkane degradation.</title>
        <authorList>
            <person name="Davidova I.A."/>
            <person name="Callaghan A.V."/>
            <person name="Wawrik B."/>
            <person name="Pruitt S."/>
            <person name="Marks C."/>
            <person name="Duncan K.E."/>
            <person name="Suflita J.M."/>
        </authorList>
    </citation>
    <scope>NUCLEOTIDE SEQUENCE [LARGE SCALE GENOMIC DNA]</scope>
    <source>
        <strain evidence="1 2">SPR</strain>
    </source>
</reference>
<keyword evidence="2" id="KW-1185">Reference proteome</keyword>
<evidence type="ECO:0000313" key="2">
    <source>
        <dbReference type="Proteomes" id="UP000032233"/>
    </source>
</evidence>